<dbReference type="PROSITE" id="PS50949">
    <property type="entry name" value="HTH_GNTR"/>
    <property type="match status" value="1"/>
</dbReference>
<evidence type="ECO:0000259" key="6">
    <source>
        <dbReference type="PROSITE" id="PS50949"/>
    </source>
</evidence>
<dbReference type="EMBL" id="JAAGMB010000327">
    <property type="protein sequence ID" value="NEB17747.1"/>
    <property type="molecule type" value="Genomic_DNA"/>
</dbReference>
<name>A0A6N9UJ52_9ACTN</name>
<dbReference type="InterPro" id="IPR036390">
    <property type="entry name" value="WH_DNA-bd_sf"/>
</dbReference>
<evidence type="ECO:0000313" key="7">
    <source>
        <dbReference type="EMBL" id="NEB17747.1"/>
    </source>
</evidence>
<proteinExistence type="inferred from homology"/>
<dbReference type="CDD" id="cd00609">
    <property type="entry name" value="AAT_like"/>
    <property type="match status" value="1"/>
</dbReference>
<dbReference type="Pfam" id="PF00392">
    <property type="entry name" value="GntR"/>
    <property type="match status" value="1"/>
</dbReference>
<accession>A0A6N9UJ52</accession>
<dbReference type="Pfam" id="PF00155">
    <property type="entry name" value="Aminotran_1_2"/>
    <property type="match status" value="1"/>
</dbReference>
<dbReference type="GO" id="GO:0008483">
    <property type="term" value="F:transaminase activity"/>
    <property type="evidence" value="ECO:0007669"/>
    <property type="project" value="UniProtKB-KW"/>
</dbReference>
<keyword evidence="5" id="KW-0804">Transcription</keyword>
<dbReference type="PRINTS" id="PR00035">
    <property type="entry name" value="HTHGNTR"/>
</dbReference>
<evidence type="ECO:0000256" key="1">
    <source>
        <dbReference type="ARBA" id="ARBA00005384"/>
    </source>
</evidence>
<dbReference type="GO" id="GO:0003677">
    <property type="term" value="F:DNA binding"/>
    <property type="evidence" value="ECO:0007669"/>
    <property type="project" value="UniProtKB-KW"/>
</dbReference>
<dbReference type="Gene3D" id="1.10.10.10">
    <property type="entry name" value="Winged helix-like DNA-binding domain superfamily/Winged helix DNA-binding domain"/>
    <property type="match status" value="1"/>
</dbReference>
<gene>
    <name evidence="7" type="ORF">G3I46_14655</name>
</gene>
<dbReference type="InterPro" id="IPR015421">
    <property type="entry name" value="PyrdxlP-dep_Trfase_major"/>
</dbReference>
<evidence type="ECO:0000256" key="4">
    <source>
        <dbReference type="ARBA" id="ARBA00023125"/>
    </source>
</evidence>
<comment type="caution">
    <text evidence="7">The sequence shown here is derived from an EMBL/GenBank/DDBJ whole genome shotgun (WGS) entry which is preliminary data.</text>
</comment>
<evidence type="ECO:0000256" key="5">
    <source>
        <dbReference type="ARBA" id="ARBA00023163"/>
    </source>
</evidence>
<keyword evidence="3" id="KW-0805">Transcription regulation</keyword>
<keyword evidence="2" id="KW-0663">Pyridoxal phosphate</keyword>
<reference evidence="7 8" key="1">
    <citation type="submission" date="2020-01" db="EMBL/GenBank/DDBJ databases">
        <title>Insect and environment-associated Actinomycetes.</title>
        <authorList>
            <person name="Currrie C."/>
            <person name="Chevrette M."/>
            <person name="Carlson C."/>
            <person name="Stubbendieck R."/>
            <person name="Wendt-Pienkowski E."/>
        </authorList>
    </citation>
    <scope>NUCLEOTIDE SEQUENCE [LARGE SCALE GENOMIC DNA]</scope>
    <source>
        <strain evidence="7 8">SID14172</strain>
    </source>
</reference>
<keyword evidence="8" id="KW-1185">Reference proteome</keyword>
<evidence type="ECO:0000256" key="2">
    <source>
        <dbReference type="ARBA" id="ARBA00022898"/>
    </source>
</evidence>
<dbReference type="AlphaFoldDB" id="A0A6N9UJ52"/>
<dbReference type="SUPFAM" id="SSF53383">
    <property type="entry name" value="PLP-dependent transferases"/>
    <property type="match status" value="1"/>
</dbReference>
<protein>
    <submittedName>
        <fullName evidence="7">PLP-dependent aminotransferase family protein</fullName>
    </submittedName>
</protein>
<evidence type="ECO:0000313" key="8">
    <source>
        <dbReference type="Proteomes" id="UP000469545"/>
    </source>
</evidence>
<organism evidence="7 8">
    <name type="scientific">Streptomyces coelicoflavus</name>
    <dbReference type="NCBI Taxonomy" id="285562"/>
    <lineage>
        <taxon>Bacteria</taxon>
        <taxon>Bacillati</taxon>
        <taxon>Actinomycetota</taxon>
        <taxon>Actinomycetes</taxon>
        <taxon>Kitasatosporales</taxon>
        <taxon>Streptomycetaceae</taxon>
        <taxon>Streptomyces</taxon>
    </lineage>
</organism>
<dbReference type="CDD" id="cd07377">
    <property type="entry name" value="WHTH_GntR"/>
    <property type="match status" value="1"/>
</dbReference>
<dbReference type="InterPro" id="IPR015424">
    <property type="entry name" value="PyrdxlP-dep_Trfase"/>
</dbReference>
<dbReference type="InterPro" id="IPR004839">
    <property type="entry name" value="Aminotransferase_I/II_large"/>
</dbReference>
<comment type="similarity">
    <text evidence="1">In the C-terminal section; belongs to the class-I pyridoxal-phosphate-dependent aminotransferase family.</text>
</comment>
<dbReference type="InterPro" id="IPR036388">
    <property type="entry name" value="WH-like_DNA-bd_sf"/>
</dbReference>
<dbReference type="SUPFAM" id="SSF46785">
    <property type="entry name" value="Winged helix' DNA-binding domain"/>
    <property type="match status" value="1"/>
</dbReference>
<dbReference type="InterPro" id="IPR000524">
    <property type="entry name" value="Tscrpt_reg_HTH_GntR"/>
</dbReference>
<dbReference type="PANTHER" id="PTHR46577">
    <property type="entry name" value="HTH-TYPE TRANSCRIPTIONAL REGULATORY PROTEIN GABR"/>
    <property type="match status" value="1"/>
</dbReference>
<sequence>MPLHMSVSVSRTSGESLTSQIQKFIREEIETGILRPGTRLPASRRLAEDLSVARSVVVDAYGQLTAEGYLESRQGAGTRVVHHLPQQSVVPVLLDNGREPAVRWDLRTGGANTLPFPHTVWLTAYQRALQDSGRGHDYPPLAGEAVLRGELARLLGRWHGVRAAPGKIVVVGGFAQGLGLLCTALREAGLEEVAVEDPGHPGQRRFITDSGMRTVAVPVDEEGLDVGALAATSARVVLVTPAHQFPLGVTLSERRRQELVEWARDTDSWIVEDDYDGGLWYARTPRPLALQRLAPERVVYAGTASKLLGPGLRLGWLAAPDELLDGILHAKVRQDLGTESFTQLAFAELLRSGLFDRHVRRLAKTASSRREVLEDAVRRHLPGAEVLGAAAGLHAYVRLPRKVDEAAVVAGALRRSVLVRGGAGFHSGPTRDAPALVVGHAHLPRVGVAQATEEIAAAVTAR</sequence>
<keyword evidence="4" id="KW-0238">DNA-binding</keyword>
<dbReference type="Proteomes" id="UP000469545">
    <property type="component" value="Unassembled WGS sequence"/>
</dbReference>
<dbReference type="PANTHER" id="PTHR46577:SF1">
    <property type="entry name" value="HTH-TYPE TRANSCRIPTIONAL REGULATORY PROTEIN GABR"/>
    <property type="match status" value="1"/>
</dbReference>
<dbReference type="GO" id="GO:0003700">
    <property type="term" value="F:DNA-binding transcription factor activity"/>
    <property type="evidence" value="ECO:0007669"/>
    <property type="project" value="InterPro"/>
</dbReference>
<dbReference type="Gene3D" id="3.40.640.10">
    <property type="entry name" value="Type I PLP-dependent aspartate aminotransferase-like (Major domain)"/>
    <property type="match status" value="1"/>
</dbReference>
<dbReference type="InterPro" id="IPR051446">
    <property type="entry name" value="HTH_trans_reg/aminotransferase"/>
</dbReference>
<keyword evidence="7" id="KW-0032">Aminotransferase</keyword>
<dbReference type="SMART" id="SM00345">
    <property type="entry name" value="HTH_GNTR"/>
    <property type="match status" value="1"/>
</dbReference>
<evidence type="ECO:0000256" key="3">
    <source>
        <dbReference type="ARBA" id="ARBA00023015"/>
    </source>
</evidence>
<feature type="domain" description="HTH gntR-type" evidence="6">
    <location>
        <begin position="15"/>
        <end position="83"/>
    </location>
</feature>
<keyword evidence="7" id="KW-0808">Transferase</keyword>
<dbReference type="GO" id="GO:0030170">
    <property type="term" value="F:pyridoxal phosphate binding"/>
    <property type="evidence" value="ECO:0007669"/>
    <property type="project" value="InterPro"/>
</dbReference>